<dbReference type="InterPro" id="IPR042296">
    <property type="entry name" value="tRNA_met_Trm1_C"/>
</dbReference>
<dbReference type="GO" id="GO:0160104">
    <property type="term" value="F:tRNA (guanine(26)-N2)-dimethyltransferase activity"/>
    <property type="evidence" value="ECO:0007669"/>
    <property type="project" value="UniProtKB-EC"/>
</dbReference>
<evidence type="ECO:0000256" key="4">
    <source>
        <dbReference type="ARBA" id="ARBA00022691"/>
    </source>
</evidence>
<evidence type="ECO:0000256" key="10">
    <source>
        <dbReference type="ARBA" id="ARBA00082896"/>
    </source>
</evidence>
<name>A0A9P4KH51_9PLEO</name>
<evidence type="ECO:0000256" key="13">
    <source>
        <dbReference type="SAM" id="MobiDB-lite"/>
    </source>
</evidence>
<feature type="region of interest" description="Disordered" evidence="13">
    <location>
        <begin position="144"/>
        <end position="196"/>
    </location>
</feature>
<evidence type="ECO:0000256" key="7">
    <source>
        <dbReference type="ARBA" id="ARBA00039099"/>
    </source>
</evidence>
<keyword evidence="3 12" id="KW-0808">Transferase</keyword>
<evidence type="ECO:0000256" key="11">
    <source>
        <dbReference type="ARBA" id="ARBA00083299"/>
    </source>
</evidence>
<dbReference type="PANTHER" id="PTHR10631">
    <property type="entry name" value="N 2 ,N 2 -DIMETHYLGUANOSINE TRNA METHYLTRANSFERASE"/>
    <property type="match status" value="1"/>
</dbReference>
<dbReference type="SUPFAM" id="SSF53335">
    <property type="entry name" value="S-adenosyl-L-methionine-dependent methyltransferases"/>
    <property type="match status" value="1"/>
</dbReference>
<organism evidence="14 15">
    <name type="scientific">Lojkania enalia</name>
    <dbReference type="NCBI Taxonomy" id="147567"/>
    <lineage>
        <taxon>Eukaryota</taxon>
        <taxon>Fungi</taxon>
        <taxon>Dikarya</taxon>
        <taxon>Ascomycota</taxon>
        <taxon>Pezizomycotina</taxon>
        <taxon>Dothideomycetes</taxon>
        <taxon>Pleosporomycetidae</taxon>
        <taxon>Pleosporales</taxon>
        <taxon>Pleosporales incertae sedis</taxon>
        <taxon>Lojkania</taxon>
    </lineage>
</organism>
<feature type="compositionally biased region" description="Low complexity" evidence="13">
    <location>
        <begin position="1"/>
        <end position="17"/>
    </location>
</feature>
<feature type="region of interest" description="Disordered" evidence="13">
    <location>
        <begin position="1"/>
        <end position="34"/>
    </location>
</feature>
<proteinExistence type="inferred from homology"/>
<reference evidence="15" key="1">
    <citation type="journal article" date="2020" name="Stud. Mycol.">
        <title>101 Dothideomycetes genomes: A test case for predicting lifestyles and emergence of pathogens.</title>
        <authorList>
            <person name="Haridas S."/>
            <person name="Albert R."/>
            <person name="Binder M."/>
            <person name="Bloem J."/>
            <person name="LaButti K."/>
            <person name="Salamov A."/>
            <person name="Andreopoulos B."/>
            <person name="Baker S."/>
            <person name="Barry K."/>
            <person name="Bills G."/>
            <person name="Bluhm B."/>
            <person name="Cannon C."/>
            <person name="Castanera R."/>
            <person name="Culley D."/>
            <person name="Daum C."/>
            <person name="Ezra D."/>
            <person name="Gonzalez J."/>
            <person name="Henrissat B."/>
            <person name="Kuo A."/>
            <person name="Liang C."/>
            <person name="Lipzen A."/>
            <person name="Lutzoni F."/>
            <person name="Magnuson J."/>
            <person name="Mondo S."/>
            <person name="Nolan M."/>
            <person name="Ohm R."/>
            <person name="Pangilinan J."/>
            <person name="Park H.-J."/>
            <person name="Ramirez L."/>
            <person name="Alfaro M."/>
            <person name="Sun H."/>
            <person name="Tritt A."/>
            <person name="Yoshinaga Y."/>
            <person name="Zwiers L.-H."/>
            <person name="Turgeon B."/>
            <person name="Goodwin S."/>
            <person name="Spatafora J."/>
            <person name="Crous P."/>
            <person name="Grigoriev I."/>
        </authorList>
    </citation>
    <scope>NUCLEOTIDE SEQUENCE [LARGE SCALE GENOMIC DNA]</scope>
    <source>
        <strain evidence="15">CBS 304.66</strain>
    </source>
</reference>
<dbReference type="Proteomes" id="UP000800093">
    <property type="component" value="Unassembled WGS sequence"/>
</dbReference>
<dbReference type="FunFam" id="3.40.50.150:FF:000051">
    <property type="entry name" value="tRNA (guanine(26)-N(2))-dimethyltransferase"/>
    <property type="match status" value="1"/>
</dbReference>
<keyword evidence="2 12" id="KW-0489">Methyltransferase</keyword>
<feature type="region of interest" description="Disordered" evidence="13">
    <location>
        <begin position="617"/>
        <end position="690"/>
    </location>
</feature>
<evidence type="ECO:0000313" key="15">
    <source>
        <dbReference type="Proteomes" id="UP000800093"/>
    </source>
</evidence>
<dbReference type="Gene3D" id="3.40.50.150">
    <property type="entry name" value="Vaccinia Virus protein VP39"/>
    <property type="match status" value="1"/>
</dbReference>
<evidence type="ECO:0000256" key="2">
    <source>
        <dbReference type="ARBA" id="ARBA00022603"/>
    </source>
</evidence>
<dbReference type="Pfam" id="PF02005">
    <property type="entry name" value="TRM"/>
    <property type="match status" value="2"/>
</dbReference>
<dbReference type="OrthoDB" id="6349953at2759"/>
<feature type="compositionally biased region" description="Polar residues" evidence="13">
    <location>
        <begin position="652"/>
        <end position="678"/>
    </location>
</feature>
<feature type="compositionally biased region" description="Polar residues" evidence="13">
    <location>
        <begin position="18"/>
        <end position="31"/>
    </location>
</feature>
<evidence type="ECO:0000256" key="6">
    <source>
        <dbReference type="ARBA" id="ARBA00022884"/>
    </source>
</evidence>
<keyword evidence="5 12" id="KW-0819">tRNA processing</keyword>
<keyword evidence="4 12" id="KW-0949">S-adenosyl-L-methionine</keyword>
<dbReference type="PANTHER" id="PTHR10631:SF3">
    <property type="entry name" value="TRNA (GUANINE(26)-N(2))-DIMETHYLTRANSFERASE"/>
    <property type="match status" value="1"/>
</dbReference>
<keyword evidence="1 12" id="KW-0820">tRNA-binding</keyword>
<gene>
    <name evidence="14" type="ORF">CC78DRAFT_558600</name>
</gene>
<dbReference type="AlphaFoldDB" id="A0A9P4KH51"/>
<dbReference type="GO" id="GO:0005634">
    <property type="term" value="C:nucleus"/>
    <property type="evidence" value="ECO:0007669"/>
    <property type="project" value="TreeGrafter"/>
</dbReference>
<dbReference type="FunFam" id="3.30.56.70:FF:000001">
    <property type="entry name" value="tRNA (guanine(26)-N(2))-dimethyltransferase"/>
    <property type="match status" value="1"/>
</dbReference>
<protein>
    <recommendedName>
        <fullName evidence="7">tRNA (guanine(26)-N(2))-dimethyltransferase</fullName>
        <ecNumber evidence="7">2.1.1.216</ecNumber>
    </recommendedName>
    <alternativeName>
        <fullName evidence="10">tRNA 2,2-dimethylguanosine-26 methyltransferase</fullName>
    </alternativeName>
    <alternativeName>
        <fullName evidence="9">tRNA(guanine-26,N(2)-N(2)) methyltransferase</fullName>
    </alternativeName>
    <alternativeName>
        <fullName evidence="11">tRNA(m(2,2)G26)dimethyltransferase</fullName>
    </alternativeName>
</protein>
<comment type="catalytic activity">
    <reaction evidence="8">
        <text>guanosine(26) in tRNA + 2 S-adenosyl-L-methionine = N(2)-dimethylguanosine(26) in tRNA + 2 S-adenosyl-L-homocysteine + 2 H(+)</text>
        <dbReference type="Rhea" id="RHEA:43140"/>
        <dbReference type="Rhea" id="RHEA-COMP:10359"/>
        <dbReference type="Rhea" id="RHEA-COMP:10360"/>
        <dbReference type="ChEBI" id="CHEBI:15378"/>
        <dbReference type="ChEBI" id="CHEBI:57856"/>
        <dbReference type="ChEBI" id="CHEBI:59789"/>
        <dbReference type="ChEBI" id="CHEBI:74269"/>
        <dbReference type="ChEBI" id="CHEBI:74513"/>
        <dbReference type="EC" id="2.1.1.216"/>
    </reaction>
</comment>
<evidence type="ECO:0000256" key="5">
    <source>
        <dbReference type="ARBA" id="ARBA00022694"/>
    </source>
</evidence>
<evidence type="ECO:0000256" key="12">
    <source>
        <dbReference type="PROSITE-ProRule" id="PRU00958"/>
    </source>
</evidence>
<comment type="caution">
    <text evidence="14">The sequence shown here is derived from an EMBL/GenBank/DDBJ whole genome shotgun (WGS) entry which is preliminary data.</text>
</comment>
<keyword evidence="15" id="KW-1185">Reference proteome</keyword>
<dbReference type="PROSITE" id="PS51626">
    <property type="entry name" value="SAM_MT_TRM1"/>
    <property type="match status" value="1"/>
</dbReference>
<comment type="similarity">
    <text evidence="12">Belongs to the class I-like SAM-binding methyltransferase superfamily. Trm1 family.</text>
</comment>
<dbReference type="NCBIfam" id="TIGR00308">
    <property type="entry name" value="TRM1"/>
    <property type="match status" value="1"/>
</dbReference>
<keyword evidence="6 12" id="KW-0694">RNA-binding</keyword>
<dbReference type="EMBL" id="ML986588">
    <property type="protein sequence ID" value="KAF2268026.1"/>
    <property type="molecule type" value="Genomic_DNA"/>
</dbReference>
<dbReference type="GO" id="GO:0000049">
    <property type="term" value="F:tRNA binding"/>
    <property type="evidence" value="ECO:0007669"/>
    <property type="project" value="UniProtKB-UniRule"/>
</dbReference>
<dbReference type="EC" id="2.1.1.216" evidence="7"/>
<feature type="compositionally biased region" description="Basic and acidic residues" evidence="13">
    <location>
        <begin position="637"/>
        <end position="651"/>
    </location>
</feature>
<accession>A0A9P4KH51</accession>
<feature type="region of interest" description="Disordered" evidence="13">
    <location>
        <begin position="705"/>
        <end position="727"/>
    </location>
</feature>
<evidence type="ECO:0000256" key="9">
    <source>
        <dbReference type="ARBA" id="ARBA00077143"/>
    </source>
</evidence>
<dbReference type="GO" id="GO:0002940">
    <property type="term" value="P:tRNA N2-guanine methylation"/>
    <property type="evidence" value="ECO:0007669"/>
    <property type="project" value="TreeGrafter"/>
</dbReference>
<feature type="compositionally biased region" description="Polar residues" evidence="13">
    <location>
        <begin position="179"/>
        <end position="193"/>
    </location>
</feature>
<evidence type="ECO:0000256" key="8">
    <source>
        <dbReference type="ARBA" id="ARBA00051897"/>
    </source>
</evidence>
<feature type="compositionally biased region" description="Basic and acidic residues" evidence="13">
    <location>
        <begin position="144"/>
        <end position="155"/>
    </location>
</feature>
<evidence type="ECO:0000256" key="1">
    <source>
        <dbReference type="ARBA" id="ARBA00022555"/>
    </source>
</evidence>
<evidence type="ECO:0000313" key="14">
    <source>
        <dbReference type="EMBL" id="KAF2268026.1"/>
    </source>
</evidence>
<dbReference type="Gene3D" id="3.30.56.70">
    <property type="entry name" value="N2,N2-dimethylguanosine tRNA methyltransferase, C-terminal domain"/>
    <property type="match status" value="1"/>
</dbReference>
<dbReference type="InterPro" id="IPR029063">
    <property type="entry name" value="SAM-dependent_MTases_sf"/>
</dbReference>
<sequence length="727" mass="80081">MAARQASAAMPAPEMSANTIDSPPQAGQSISHGGKAYTTIKEGLAYILVPQGIPTSTDPKMSKEDTQRQQVFYNPIQQFNRDLSVLAIKAFGNDLVKRKQEQHDEKRQKAIKLRIKKRRKLEGVSAGKEQTELHEFGEIALKKRSLDESVPKSREPDDDQAAESTLKKRRLAGHDGDTLPSNSYDSSESQNVKTVIDGEPRVVAEYGVQSGTLFDEANSAPRKPDFKILDALSATGSRALRYAKEIPFSTSITANDMSPKATASISLNIKHNKLDDKIKANTGNAIAYMYSFVDKPDFDVIDLDPYGTAAPFLDAAIHALNDDGLLCVTCTDSAIFASHGYLEKTYSQYGGLPLRGDPCHEGGIRLVLNAVASSAARYGKAIEPLLSLSIDYYIRCFIRVRKSANDVRLLAGKTMLVYHCDSGCGSWTTQYLARNKSMGDKNGKPFYKHSFAQAPSANQLCEHCGFKTHLSGPMYGGPLHNVDFVTRVLAQLQDANKDTYPTMDRIRGMLHTAIEEITFGMQSAKVSEPIRVEQLKPLIPKADPEERDPHPFFFIPSALAKVIRCQAPSAAAMRGALRQAGFRVTMSHCKAGSIRTSAPWEAIWHIMLEWARQKAPIKNRPPKGSSGYTILSKGSAHKVDDGTDEDIKTESTHGTTEQPPQGTPISTNKPAESTPIKNQSKDEPPSYLGTSFEVVFDEQLGRDLDRGKYVRYQLAPRENWGPMSRAK</sequence>
<dbReference type="InterPro" id="IPR002905">
    <property type="entry name" value="Trm1"/>
</dbReference>
<evidence type="ECO:0000256" key="3">
    <source>
        <dbReference type="ARBA" id="ARBA00022679"/>
    </source>
</evidence>